<dbReference type="PANTHER" id="PTHR12395:SF9">
    <property type="entry name" value="DECAPPING AND EXORIBONUCLEASE PROTEIN"/>
    <property type="match status" value="1"/>
</dbReference>
<proteinExistence type="inferred from homology"/>
<organism evidence="9 10">
    <name type="scientific">Delitschia confertaspora ATCC 74209</name>
    <dbReference type="NCBI Taxonomy" id="1513339"/>
    <lineage>
        <taxon>Eukaryota</taxon>
        <taxon>Fungi</taxon>
        <taxon>Dikarya</taxon>
        <taxon>Ascomycota</taxon>
        <taxon>Pezizomycotina</taxon>
        <taxon>Dothideomycetes</taxon>
        <taxon>Pleosporomycetidae</taxon>
        <taxon>Pleosporales</taxon>
        <taxon>Delitschiaceae</taxon>
        <taxon>Delitschia</taxon>
    </lineage>
</organism>
<dbReference type="EMBL" id="ML994266">
    <property type="protein sequence ID" value="KAF2197199.1"/>
    <property type="molecule type" value="Genomic_DNA"/>
</dbReference>
<comment type="cofactor">
    <cofactor evidence="1 7">
        <name>a divalent metal cation</name>
        <dbReference type="ChEBI" id="CHEBI:60240"/>
    </cofactor>
</comment>
<gene>
    <name evidence="9" type="ORF">GQ43DRAFT_219275</name>
</gene>
<dbReference type="GO" id="GO:0005634">
    <property type="term" value="C:nucleus"/>
    <property type="evidence" value="ECO:0007669"/>
    <property type="project" value="UniProtKB-SubCell"/>
</dbReference>
<reference evidence="9" key="1">
    <citation type="journal article" date="2020" name="Stud. Mycol.">
        <title>101 Dothideomycetes genomes: a test case for predicting lifestyles and emergence of pathogens.</title>
        <authorList>
            <person name="Haridas S."/>
            <person name="Albert R."/>
            <person name="Binder M."/>
            <person name="Bloem J."/>
            <person name="Labutti K."/>
            <person name="Salamov A."/>
            <person name="Andreopoulos B."/>
            <person name="Baker S."/>
            <person name="Barry K."/>
            <person name="Bills G."/>
            <person name="Bluhm B."/>
            <person name="Cannon C."/>
            <person name="Castanera R."/>
            <person name="Culley D."/>
            <person name="Daum C."/>
            <person name="Ezra D."/>
            <person name="Gonzalez J."/>
            <person name="Henrissat B."/>
            <person name="Kuo A."/>
            <person name="Liang C."/>
            <person name="Lipzen A."/>
            <person name="Lutzoni F."/>
            <person name="Magnuson J."/>
            <person name="Mondo S."/>
            <person name="Nolan M."/>
            <person name="Ohm R."/>
            <person name="Pangilinan J."/>
            <person name="Park H.-J."/>
            <person name="Ramirez L."/>
            <person name="Alfaro M."/>
            <person name="Sun H."/>
            <person name="Tritt A."/>
            <person name="Yoshinaga Y."/>
            <person name="Zwiers L.-H."/>
            <person name="Turgeon B."/>
            <person name="Goodwin S."/>
            <person name="Spatafora J."/>
            <person name="Crous P."/>
            <person name="Grigoriev I."/>
        </authorList>
    </citation>
    <scope>NUCLEOTIDE SEQUENCE</scope>
    <source>
        <strain evidence="9">ATCC 74209</strain>
    </source>
</reference>
<protein>
    <recommendedName>
        <fullName evidence="7">Decapping nuclease</fullName>
        <ecNumber evidence="7">3.6.1.-</ecNumber>
    </recommendedName>
</protein>
<dbReference type="GO" id="GO:0034353">
    <property type="term" value="F:mRNA 5'-diphosphatase activity"/>
    <property type="evidence" value="ECO:0007669"/>
    <property type="project" value="TreeGrafter"/>
</dbReference>
<dbReference type="GO" id="GO:0046872">
    <property type="term" value="F:metal ion binding"/>
    <property type="evidence" value="ECO:0007669"/>
    <property type="project" value="UniProtKB-KW"/>
</dbReference>
<dbReference type="InterPro" id="IPR013961">
    <property type="entry name" value="RAI1"/>
</dbReference>
<evidence type="ECO:0000256" key="1">
    <source>
        <dbReference type="ARBA" id="ARBA00001968"/>
    </source>
</evidence>
<keyword evidence="7" id="KW-0378">Hydrolase</keyword>
<evidence type="ECO:0000256" key="2">
    <source>
        <dbReference type="ARBA" id="ARBA00006562"/>
    </source>
</evidence>
<keyword evidence="7" id="KW-0547">Nucleotide-binding</keyword>
<keyword evidence="7" id="KW-0479">Metal-binding</keyword>
<evidence type="ECO:0000256" key="5">
    <source>
        <dbReference type="ARBA" id="ARBA00046211"/>
    </source>
</evidence>
<dbReference type="OrthoDB" id="5853397at2759"/>
<comment type="catalytic activity">
    <reaction evidence="4">
        <text>a 5'-end triphospho-ribonucleoside in mRNA + H2O = a 5'-end phospho-ribonucleoside in mRNA + diphosphate + H(+)</text>
        <dbReference type="Rhea" id="RHEA:78683"/>
        <dbReference type="Rhea" id="RHEA-COMP:15692"/>
        <dbReference type="Rhea" id="RHEA-COMP:17164"/>
        <dbReference type="ChEBI" id="CHEBI:15377"/>
        <dbReference type="ChEBI" id="CHEBI:15378"/>
        <dbReference type="ChEBI" id="CHEBI:33019"/>
        <dbReference type="ChEBI" id="CHEBI:138282"/>
        <dbReference type="ChEBI" id="CHEBI:167618"/>
    </reaction>
    <physiologicalReaction direction="left-to-right" evidence="4">
        <dbReference type="Rhea" id="RHEA:78684"/>
    </physiologicalReaction>
</comment>
<evidence type="ECO:0000256" key="4">
    <source>
        <dbReference type="ARBA" id="ARBA00044692"/>
    </source>
</evidence>
<evidence type="ECO:0000259" key="8">
    <source>
        <dbReference type="Pfam" id="PF08652"/>
    </source>
</evidence>
<keyword evidence="7" id="KW-0539">Nucleus</keyword>
<dbReference type="Proteomes" id="UP000799536">
    <property type="component" value="Unassembled WGS sequence"/>
</dbReference>
<dbReference type="Pfam" id="PF08652">
    <property type="entry name" value="RAI1"/>
    <property type="match status" value="1"/>
</dbReference>
<dbReference type="EC" id="3.6.1.-" evidence="7"/>
<comment type="subcellular location">
    <subcellularLocation>
        <location evidence="7">Nucleus</location>
    </subcellularLocation>
</comment>
<evidence type="ECO:0000256" key="6">
    <source>
        <dbReference type="ARBA" id="ARBA00048124"/>
    </source>
</evidence>
<dbReference type="GO" id="GO:0110155">
    <property type="term" value="P:NAD-cap decapping"/>
    <property type="evidence" value="ECO:0007669"/>
    <property type="project" value="TreeGrafter"/>
</dbReference>
<dbReference type="GO" id="GO:0003723">
    <property type="term" value="F:RNA binding"/>
    <property type="evidence" value="ECO:0007669"/>
    <property type="project" value="UniProtKB-KW"/>
</dbReference>
<evidence type="ECO:0000256" key="7">
    <source>
        <dbReference type="RuleBase" id="RU367113"/>
    </source>
</evidence>
<dbReference type="PANTHER" id="PTHR12395">
    <property type="entry name" value="DOM-3 RELATED"/>
    <property type="match status" value="1"/>
</dbReference>
<comment type="function">
    <text evidence="5">Decapping enzyme for NAD-capped RNAs: specifically hydrolyzes the nicotinamide adenine dinucleotide (NAD) cap from a subset of RNAs by removing the entire NAD moiety from the 5'-end of an NAD-capped RNA. The NAD-cap is present at the 5'-end of some RNAs and snoRNAs. In contrast to the canonical 5'-end N7 methylguanosine (m7G) cap, the NAD cap promotes mRNA decay. Also acts as a non-canonical decapping enzyme that removes the entire cap structure of m7G capped or incompletely capped RNAs. Has decapping activity toward incomplete 5'-end m7G cap mRNAs such as unmethylated 5'-end-capped RNA (cap0), while it has no activity toward 2'-O-ribose methylated m7G cap (cap1). Also possesses RNA 5'-pyrophosphohydrolase activity by hydrolyzing the 5'-end triphosphate to release pyrophosphates. Stimulates exoribonuclease activity of Rat1, allowing it to degrade RNAs with stable secondary structure more effectively.</text>
</comment>
<dbReference type="GO" id="GO:0000956">
    <property type="term" value="P:nuclear-transcribed mRNA catabolic process"/>
    <property type="evidence" value="ECO:0007669"/>
    <property type="project" value="TreeGrafter"/>
</dbReference>
<dbReference type="AlphaFoldDB" id="A0A9P4MLL1"/>
<accession>A0A9P4MLL1</accession>
<name>A0A9P4MLL1_9PLEO</name>
<keyword evidence="10" id="KW-1185">Reference proteome</keyword>
<evidence type="ECO:0000313" key="10">
    <source>
        <dbReference type="Proteomes" id="UP000799536"/>
    </source>
</evidence>
<sequence length="369" mass="41968">MSQIFPLPTPSPHAPAPTATIKRPIEIAIFSHDQNHAYVPNDSSLKYYHPPRLPSNLSAGFETFRHHEDQTDQHLNSLLETLMRKEKETGVKTRADFITWRGMMTKIMTALYDPYSAFSMKATKFQDTIFIEEDFRAKQQDRAAQEKQRRPPGALPLDLMSFWGYKFETLSVVSRPVAQMSREEIESRESEQVSNYAQFCSIVSTGFGSSSVVIGGEVDAILTSRPAVPSATEPISYVELKTMDSALLDDPSKHRKTELKLLNFWAQSFLLGIPKIIVGLRDPRGMLMRVVEFNTRNIPGEVQRMNRTWDGNWCIKFTSDFLAFLKSSIGEGVWQISKQKGERAIRLERLAEEGTGGIISPEFLEWRTQ</sequence>
<dbReference type="GO" id="GO:0004518">
    <property type="term" value="F:nuclease activity"/>
    <property type="evidence" value="ECO:0007669"/>
    <property type="project" value="UniProtKB-KW"/>
</dbReference>
<comment type="caution">
    <text evidence="9">The sequence shown here is derived from an EMBL/GenBank/DDBJ whole genome shotgun (WGS) entry which is preliminary data.</text>
</comment>
<evidence type="ECO:0000313" key="9">
    <source>
        <dbReference type="EMBL" id="KAF2197199.1"/>
    </source>
</evidence>
<dbReference type="InterPro" id="IPR039039">
    <property type="entry name" value="RAI1-like_fam"/>
</dbReference>
<feature type="domain" description="RAI1-like" evidence="8">
    <location>
        <begin position="22"/>
        <end position="363"/>
    </location>
</feature>
<comment type="similarity">
    <text evidence="2 7">Belongs to the DXO/Dom3Z family.</text>
</comment>
<comment type="catalytic activity">
    <reaction evidence="6">
        <text>a 5'-end NAD(+)-phospho-ribonucleoside in mRNA + H2O = a 5'-end phospho-ribonucleoside in mRNA + NAD(+) + H(+)</text>
        <dbReference type="Rhea" id="RHEA:60880"/>
        <dbReference type="Rhea" id="RHEA-COMP:15692"/>
        <dbReference type="Rhea" id="RHEA-COMP:15698"/>
        <dbReference type="ChEBI" id="CHEBI:15377"/>
        <dbReference type="ChEBI" id="CHEBI:15378"/>
        <dbReference type="ChEBI" id="CHEBI:57540"/>
        <dbReference type="ChEBI" id="CHEBI:138282"/>
        <dbReference type="ChEBI" id="CHEBI:144029"/>
    </reaction>
    <physiologicalReaction direction="left-to-right" evidence="6">
        <dbReference type="Rhea" id="RHEA:60881"/>
    </physiologicalReaction>
</comment>
<comment type="catalytic activity">
    <reaction evidence="3">
        <text>a 5'-end (N(7)-methyl 5'-triphosphoguanosine)-ribonucleoside-ribonucleotide in mRNA + H2O = a (N(7)-methyl 5'-triphosphoguanosine)-nucleoside + a 5'-end phospho-ribonucleoside in mRNA + H(+)</text>
        <dbReference type="Rhea" id="RHEA:66928"/>
        <dbReference type="Rhea" id="RHEA-COMP:15692"/>
        <dbReference type="Rhea" id="RHEA-COMP:17313"/>
        <dbReference type="ChEBI" id="CHEBI:15377"/>
        <dbReference type="ChEBI" id="CHEBI:15378"/>
        <dbReference type="ChEBI" id="CHEBI:138282"/>
        <dbReference type="ChEBI" id="CHEBI:172876"/>
        <dbReference type="ChEBI" id="CHEBI:172877"/>
    </reaction>
    <physiologicalReaction direction="left-to-right" evidence="3">
        <dbReference type="Rhea" id="RHEA:66929"/>
    </physiologicalReaction>
</comment>
<keyword evidence="7" id="KW-0694">RNA-binding</keyword>
<dbReference type="GO" id="GO:0005829">
    <property type="term" value="C:cytosol"/>
    <property type="evidence" value="ECO:0007669"/>
    <property type="project" value="TreeGrafter"/>
</dbReference>
<dbReference type="GO" id="GO:0000166">
    <property type="term" value="F:nucleotide binding"/>
    <property type="evidence" value="ECO:0007669"/>
    <property type="project" value="UniProtKB-KW"/>
</dbReference>
<evidence type="ECO:0000256" key="3">
    <source>
        <dbReference type="ARBA" id="ARBA00044676"/>
    </source>
</evidence>
<keyword evidence="7" id="KW-0540">Nuclease</keyword>